<protein>
    <submittedName>
        <fullName evidence="4">DUF4129 domain-containing protein</fullName>
    </submittedName>
</protein>
<keyword evidence="2" id="KW-0472">Membrane</keyword>
<name>A0A8A2UAN3_9EURY</name>
<evidence type="ECO:0000313" key="5">
    <source>
        <dbReference type="Proteomes" id="UP000663191"/>
    </source>
</evidence>
<feature type="domain" description="Protein-glutamine gamma-glutamyltransferase-like C-terminal" evidence="3">
    <location>
        <begin position="215"/>
        <end position="282"/>
    </location>
</feature>
<dbReference type="EMBL" id="CP071463">
    <property type="protein sequence ID" value="QSW84978.1"/>
    <property type="molecule type" value="Genomic_DNA"/>
</dbReference>
<dbReference type="RefSeq" id="WP_207270180.1">
    <property type="nucleotide sequence ID" value="NZ_CP071463.1"/>
</dbReference>
<evidence type="ECO:0000256" key="2">
    <source>
        <dbReference type="SAM" id="Phobius"/>
    </source>
</evidence>
<dbReference type="AlphaFoldDB" id="A0A8A2UAN3"/>
<dbReference type="Proteomes" id="UP000663191">
    <property type="component" value="Chromosome"/>
</dbReference>
<feature type="transmembrane region" description="Helical" evidence="2">
    <location>
        <begin position="66"/>
        <end position="86"/>
    </location>
</feature>
<feature type="region of interest" description="Disordered" evidence="1">
    <location>
        <begin position="32"/>
        <end position="56"/>
    </location>
</feature>
<accession>A0A8A2UAN3</accession>
<feature type="transmembrane region" description="Helical" evidence="2">
    <location>
        <begin position="146"/>
        <end position="169"/>
    </location>
</feature>
<dbReference type="KEGG" id="hlo:J0X27_16240"/>
<dbReference type="InterPro" id="IPR025403">
    <property type="entry name" value="TgpA-like_C"/>
</dbReference>
<dbReference type="Pfam" id="PF13559">
    <property type="entry name" value="DUF4129"/>
    <property type="match status" value="1"/>
</dbReference>
<proteinExistence type="predicted"/>
<gene>
    <name evidence="4" type="ORF">J0X27_16240</name>
</gene>
<keyword evidence="5" id="KW-1185">Reference proteome</keyword>
<organism evidence="4 5">
    <name type="scientific">Natrinema longum</name>
    <dbReference type="NCBI Taxonomy" id="370324"/>
    <lineage>
        <taxon>Archaea</taxon>
        <taxon>Methanobacteriati</taxon>
        <taxon>Methanobacteriota</taxon>
        <taxon>Stenosarchaea group</taxon>
        <taxon>Halobacteria</taxon>
        <taxon>Halobacteriales</taxon>
        <taxon>Natrialbaceae</taxon>
        <taxon>Natrinema</taxon>
    </lineage>
</organism>
<feature type="region of interest" description="Disordered" evidence="1">
    <location>
        <begin position="287"/>
        <end position="310"/>
    </location>
</feature>
<evidence type="ECO:0000313" key="4">
    <source>
        <dbReference type="EMBL" id="QSW84978.1"/>
    </source>
</evidence>
<evidence type="ECO:0000259" key="3">
    <source>
        <dbReference type="Pfam" id="PF13559"/>
    </source>
</evidence>
<dbReference type="GeneID" id="63185326"/>
<evidence type="ECO:0000256" key="1">
    <source>
        <dbReference type="SAM" id="MobiDB-lite"/>
    </source>
</evidence>
<sequence length="310" mass="31513">MRPRQHRLLIVAAVCVLALSLAAATLDSTVDPAPGGGTGDGASPSPVSNGDRPGVSPGPPCVSWLATPWATVGLLGALGGGSLLVWHRYSRLEAIAFGAGVGGPAFGLYLVLTDCATGGAATIVYRQFERLPLGRVGGSGSGSDPVVPAVLLGAVLLAGLALAAILFSVSLTDRGAESAVHVEADDDSDGAAAARAAGDAAERLDASVDFETEIHRAWREMAVHLDVPSPESSTPGEFADAAIEAGLNPDAVHELTARFEEVRYGGFEATADRETRARNALERIEASFQTVDEGHTTAADSDSVPPGGGS</sequence>
<keyword evidence="2" id="KW-0812">Transmembrane</keyword>
<keyword evidence="2" id="KW-1133">Transmembrane helix</keyword>
<reference evidence="4 5" key="1">
    <citation type="journal article" date="2006" name="Int. J. Syst. Evol. Microbiol.">
        <title>Haloterrigena longa sp. nov. and Haloterrigena limicola sp. nov., extremely halophilic archaea isolated from a salt lake.</title>
        <authorList>
            <person name="Cui H.L."/>
            <person name="Tohty D."/>
            <person name="Zhou P.J."/>
            <person name="Liu S.J."/>
        </authorList>
    </citation>
    <scope>NUCLEOTIDE SEQUENCE [LARGE SCALE GENOMIC DNA]</scope>
    <source>
        <strain evidence="4 5">ABH32</strain>
    </source>
</reference>
<dbReference type="OrthoDB" id="206550at2157"/>